<dbReference type="InterPro" id="IPR036736">
    <property type="entry name" value="ACP-like_sf"/>
</dbReference>
<dbReference type="EMBL" id="MHCA01000060">
    <property type="protein sequence ID" value="OGY10149.1"/>
    <property type="molecule type" value="Genomic_DNA"/>
</dbReference>
<dbReference type="PROSITE" id="PS50075">
    <property type="entry name" value="CARRIER"/>
    <property type="match status" value="1"/>
</dbReference>
<dbReference type="AlphaFoldDB" id="A0A1G1V457"/>
<feature type="domain" description="Carrier" evidence="1">
    <location>
        <begin position="1"/>
        <end position="74"/>
    </location>
</feature>
<dbReference type="Proteomes" id="UP000178272">
    <property type="component" value="Unassembled WGS sequence"/>
</dbReference>
<dbReference type="Gene3D" id="1.10.1200.10">
    <property type="entry name" value="ACP-like"/>
    <property type="match status" value="1"/>
</dbReference>
<dbReference type="STRING" id="1797517.A3F61_02190"/>
<name>A0A1G1V457_9BACT</name>
<dbReference type="Pfam" id="PF00550">
    <property type="entry name" value="PP-binding"/>
    <property type="match status" value="1"/>
</dbReference>
<dbReference type="SUPFAM" id="SSF47336">
    <property type="entry name" value="ACP-like"/>
    <property type="match status" value="1"/>
</dbReference>
<reference evidence="2 3" key="1">
    <citation type="journal article" date="2016" name="Nat. Commun.">
        <title>Thousands of microbial genomes shed light on interconnected biogeochemical processes in an aquifer system.</title>
        <authorList>
            <person name="Anantharaman K."/>
            <person name="Brown C.T."/>
            <person name="Hug L.A."/>
            <person name="Sharon I."/>
            <person name="Castelle C.J."/>
            <person name="Probst A.J."/>
            <person name="Thomas B.C."/>
            <person name="Singh A."/>
            <person name="Wilkins M.J."/>
            <person name="Karaoz U."/>
            <person name="Brodie E.L."/>
            <person name="Williams K.H."/>
            <person name="Hubbard S.S."/>
            <person name="Banfield J.F."/>
        </authorList>
    </citation>
    <scope>NUCLEOTIDE SEQUENCE [LARGE SCALE GENOMIC DNA]</scope>
</reference>
<evidence type="ECO:0000259" key="1">
    <source>
        <dbReference type="PROSITE" id="PS50075"/>
    </source>
</evidence>
<evidence type="ECO:0000313" key="3">
    <source>
        <dbReference type="Proteomes" id="UP000178272"/>
    </source>
</evidence>
<proteinExistence type="predicted"/>
<gene>
    <name evidence="2" type="ORF">A3F61_02190</name>
</gene>
<organism evidence="2 3">
    <name type="scientific">Candidatus Blackburnbacteria bacterium RIFCSPHIGHO2_12_FULL_41_13b</name>
    <dbReference type="NCBI Taxonomy" id="1797517"/>
    <lineage>
        <taxon>Bacteria</taxon>
        <taxon>Candidatus Blackburniibacteriota</taxon>
    </lineage>
</organism>
<sequence length="79" mass="8618">MHDEVRNIIAQSLGIDPQDVDETSTLGQDLGLSAGDIAEIVTAVNLKYETEIDPDEAAQAKTVEELFETIGKYVPEDLE</sequence>
<accession>A0A1G1V457</accession>
<protein>
    <recommendedName>
        <fullName evidence="1">Carrier domain-containing protein</fullName>
    </recommendedName>
</protein>
<comment type="caution">
    <text evidence="2">The sequence shown here is derived from an EMBL/GenBank/DDBJ whole genome shotgun (WGS) entry which is preliminary data.</text>
</comment>
<evidence type="ECO:0000313" key="2">
    <source>
        <dbReference type="EMBL" id="OGY10149.1"/>
    </source>
</evidence>
<dbReference type="InterPro" id="IPR009081">
    <property type="entry name" value="PP-bd_ACP"/>
</dbReference>